<gene>
    <name evidence="3" type="ORF">FHP29_08245</name>
</gene>
<sequence>MLVVLAVPIDPLSSFAAERRSAYSSATFASVAPPAKGESLTFQQLVAASGSEETRAALADREGEEVELVGLVTEPERSGFLLTRFVVACCVVDATVAQVQMRPRDAASLEELEELEENAWVRVTGRLALDDEGLPRLDDARVEPTERPDPPYLYPGG</sequence>
<feature type="region of interest" description="Disordered" evidence="1">
    <location>
        <begin position="133"/>
        <end position="157"/>
    </location>
</feature>
<evidence type="ECO:0000313" key="4">
    <source>
        <dbReference type="Proteomes" id="UP000313231"/>
    </source>
</evidence>
<protein>
    <recommendedName>
        <fullName evidence="2">DUF1980 domain-containing protein</fullName>
    </recommendedName>
</protein>
<accession>A0A5C4W1A9</accession>
<evidence type="ECO:0000256" key="1">
    <source>
        <dbReference type="SAM" id="MobiDB-lite"/>
    </source>
</evidence>
<evidence type="ECO:0000259" key="2">
    <source>
        <dbReference type="Pfam" id="PF21537"/>
    </source>
</evidence>
<evidence type="ECO:0000313" key="3">
    <source>
        <dbReference type="EMBL" id="TNM41952.1"/>
    </source>
</evidence>
<dbReference type="Pfam" id="PF21537">
    <property type="entry name" value="DUF1980_C"/>
    <property type="match status" value="1"/>
</dbReference>
<feature type="compositionally biased region" description="Basic and acidic residues" evidence="1">
    <location>
        <begin position="133"/>
        <end position="149"/>
    </location>
</feature>
<proteinExistence type="predicted"/>
<comment type="caution">
    <text evidence="3">The sequence shown here is derived from an EMBL/GenBank/DDBJ whole genome shotgun (WGS) entry which is preliminary data.</text>
</comment>
<organism evidence="3 4">
    <name type="scientific">Nocardioides albidus</name>
    <dbReference type="NCBI Taxonomy" id="1517589"/>
    <lineage>
        <taxon>Bacteria</taxon>
        <taxon>Bacillati</taxon>
        <taxon>Actinomycetota</taxon>
        <taxon>Actinomycetes</taxon>
        <taxon>Propionibacteriales</taxon>
        <taxon>Nocardioidaceae</taxon>
        <taxon>Nocardioides</taxon>
    </lineage>
</organism>
<keyword evidence="4" id="KW-1185">Reference proteome</keyword>
<dbReference type="AlphaFoldDB" id="A0A5C4W1A9"/>
<dbReference type="EMBL" id="VDMP01000021">
    <property type="protein sequence ID" value="TNM41952.1"/>
    <property type="molecule type" value="Genomic_DNA"/>
</dbReference>
<dbReference type="RefSeq" id="WP_139622392.1">
    <property type="nucleotide sequence ID" value="NZ_VDMP01000021.1"/>
</dbReference>
<feature type="domain" description="DUF1980" evidence="2">
    <location>
        <begin position="59"/>
        <end position="155"/>
    </location>
</feature>
<dbReference type="InterPro" id="IPR048447">
    <property type="entry name" value="DUF1980_C"/>
</dbReference>
<dbReference type="Proteomes" id="UP000313231">
    <property type="component" value="Unassembled WGS sequence"/>
</dbReference>
<name>A0A5C4W1A9_9ACTN</name>
<reference evidence="3 4" key="1">
    <citation type="journal article" date="2016" name="Int. J. Syst. Evol. Microbiol.">
        <title>Nocardioides albidus sp. nov., an actinobacterium isolated from garden soil.</title>
        <authorList>
            <person name="Singh H."/>
            <person name="Du J."/>
            <person name="Trinh H."/>
            <person name="Won K."/>
            <person name="Yang J.E."/>
            <person name="Yin C."/>
            <person name="Kook M."/>
            <person name="Yi T.H."/>
        </authorList>
    </citation>
    <scope>NUCLEOTIDE SEQUENCE [LARGE SCALE GENOMIC DNA]</scope>
    <source>
        <strain evidence="3 4">CCTCC AB 2015297</strain>
    </source>
</reference>